<evidence type="ECO:0000256" key="3">
    <source>
        <dbReference type="ARBA" id="ARBA00022525"/>
    </source>
</evidence>
<protein>
    <submittedName>
        <fullName evidence="7">Uncharacterized protein</fullName>
    </submittedName>
</protein>
<keyword evidence="3" id="KW-0964">Secreted</keyword>
<dbReference type="Proteomes" id="UP000466442">
    <property type="component" value="Unassembled WGS sequence"/>
</dbReference>
<evidence type="ECO:0000256" key="2">
    <source>
        <dbReference type="ARBA" id="ARBA00008960"/>
    </source>
</evidence>
<feature type="chain" id="PRO_5035842551" evidence="6">
    <location>
        <begin position="18"/>
        <end position="172"/>
    </location>
</feature>
<reference evidence="7" key="1">
    <citation type="journal article" date="2021" name="Mol. Ecol. Resour.">
        <title>Apolygus lucorum genome provides insights into omnivorousness and mesophyll feeding.</title>
        <authorList>
            <person name="Liu Y."/>
            <person name="Liu H."/>
            <person name="Wang H."/>
            <person name="Huang T."/>
            <person name="Liu B."/>
            <person name="Yang B."/>
            <person name="Yin L."/>
            <person name="Li B."/>
            <person name="Zhang Y."/>
            <person name="Zhang S."/>
            <person name="Jiang F."/>
            <person name="Zhang X."/>
            <person name="Ren Y."/>
            <person name="Wang B."/>
            <person name="Wang S."/>
            <person name="Lu Y."/>
            <person name="Wu K."/>
            <person name="Fan W."/>
            <person name="Wang G."/>
        </authorList>
    </citation>
    <scope>NUCLEOTIDE SEQUENCE</scope>
    <source>
        <strain evidence="7">12Hb</strain>
    </source>
</reference>
<sequence length="172" mass="19058">MIRQLILISLVISVLKADTYFKSVAGTVPAGNFTYYSLITKGAIQIILKTKKGDADLYISQVSVTPTFDVEGYCLHSATCGVDVIDIPSSFARPVGIGVYGHPSHEESDYVLELKIKGEADDVFTDNVFPNAKRSPEVDDREYEEDDEAAERPFILTFILAFIDIFLEVILL</sequence>
<dbReference type="PANTHER" id="PTHR31703:SF2">
    <property type="entry name" value="UPF0669 PROTEIN C6ORF120"/>
    <property type="match status" value="1"/>
</dbReference>
<feature type="signal peptide" evidence="6">
    <location>
        <begin position="1"/>
        <end position="17"/>
    </location>
</feature>
<evidence type="ECO:0000313" key="8">
    <source>
        <dbReference type="Proteomes" id="UP000466442"/>
    </source>
</evidence>
<dbReference type="OrthoDB" id="10046613at2759"/>
<evidence type="ECO:0000256" key="4">
    <source>
        <dbReference type="ARBA" id="ARBA00022729"/>
    </source>
</evidence>
<dbReference type="Pfam" id="PF17065">
    <property type="entry name" value="UPF0669"/>
    <property type="match status" value="1"/>
</dbReference>
<name>A0A8S9WW74_APOLU</name>
<dbReference type="InterPro" id="IPR031420">
    <property type="entry name" value="UPF0669"/>
</dbReference>
<evidence type="ECO:0000313" key="7">
    <source>
        <dbReference type="EMBL" id="KAF6200967.1"/>
    </source>
</evidence>
<dbReference type="EMBL" id="WIXP02000013">
    <property type="protein sequence ID" value="KAF6200967.1"/>
    <property type="molecule type" value="Genomic_DNA"/>
</dbReference>
<keyword evidence="4 6" id="KW-0732">Signal</keyword>
<keyword evidence="8" id="KW-1185">Reference proteome</keyword>
<evidence type="ECO:0000256" key="1">
    <source>
        <dbReference type="ARBA" id="ARBA00004613"/>
    </source>
</evidence>
<proteinExistence type="inferred from homology"/>
<dbReference type="PANTHER" id="PTHR31703">
    <property type="entry name" value="UPF0669 PROTEIN C6ORF120"/>
    <property type="match status" value="1"/>
</dbReference>
<organism evidence="7 8">
    <name type="scientific">Apolygus lucorum</name>
    <name type="common">Small green plant bug</name>
    <name type="synonym">Lygocoris lucorum</name>
    <dbReference type="NCBI Taxonomy" id="248454"/>
    <lineage>
        <taxon>Eukaryota</taxon>
        <taxon>Metazoa</taxon>
        <taxon>Ecdysozoa</taxon>
        <taxon>Arthropoda</taxon>
        <taxon>Hexapoda</taxon>
        <taxon>Insecta</taxon>
        <taxon>Pterygota</taxon>
        <taxon>Neoptera</taxon>
        <taxon>Paraneoptera</taxon>
        <taxon>Hemiptera</taxon>
        <taxon>Heteroptera</taxon>
        <taxon>Panheteroptera</taxon>
        <taxon>Cimicomorpha</taxon>
        <taxon>Miridae</taxon>
        <taxon>Mirini</taxon>
        <taxon>Apolygus</taxon>
    </lineage>
</organism>
<comment type="caution">
    <text evidence="7">The sequence shown here is derived from an EMBL/GenBank/DDBJ whole genome shotgun (WGS) entry which is preliminary data.</text>
</comment>
<gene>
    <name evidence="7" type="ORF">GE061_005414</name>
</gene>
<keyword evidence="5" id="KW-0325">Glycoprotein</keyword>
<dbReference type="GO" id="GO:0005576">
    <property type="term" value="C:extracellular region"/>
    <property type="evidence" value="ECO:0007669"/>
    <property type="project" value="UniProtKB-SubCell"/>
</dbReference>
<evidence type="ECO:0000256" key="6">
    <source>
        <dbReference type="SAM" id="SignalP"/>
    </source>
</evidence>
<comment type="similarity">
    <text evidence="2">Belongs to the UPF0669 family.</text>
</comment>
<comment type="subcellular location">
    <subcellularLocation>
        <location evidence="1">Secreted</location>
    </subcellularLocation>
</comment>
<dbReference type="AlphaFoldDB" id="A0A8S9WW74"/>
<evidence type="ECO:0000256" key="5">
    <source>
        <dbReference type="ARBA" id="ARBA00023180"/>
    </source>
</evidence>
<accession>A0A8S9WW74</accession>